<dbReference type="EMBL" id="MBLM01000184">
    <property type="protein sequence ID" value="OHV27845.1"/>
    <property type="molecule type" value="Genomic_DNA"/>
</dbReference>
<dbReference type="Pfam" id="PF00589">
    <property type="entry name" value="Phage_integrase"/>
    <property type="match status" value="1"/>
</dbReference>
<keyword evidence="6" id="KW-1185">Reference proteome</keyword>
<feature type="domain" description="Tyr recombinase" evidence="4">
    <location>
        <begin position="1"/>
        <end position="171"/>
    </location>
</feature>
<dbReference type="InterPro" id="IPR011010">
    <property type="entry name" value="DNA_brk_join_enz"/>
</dbReference>
<dbReference type="CDD" id="cd00397">
    <property type="entry name" value="DNA_BRE_C"/>
    <property type="match status" value="1"/>
</dbReference>
<evidence type="ECO:0000313" key="6">
    <source>
        <dbReference type="Proteomes" id="UP000179627"/>
    </source>
</evidence>
<dbReference type="InterPro" id="IPR050090">
    <property type="entry name" value="Tyrosine_recombinase_XerCD"/>
</dbReference>
<comment type="similarity">
    <text evidence="1">Belongs to the 'phage' integrase family.</text>
</comment>
<organism evidence="5 6">
    <name type="scientific">Parafrankia colletiae</name>
    <dbReference type="NCBI Taxonomy" id="573497"/>
    <lineage>
        <taxon>Bacteria</taxon>
        <taxon>Bacillati</taxon>
        <taxon>Actinomycetota</taxon>
        <taxon>Actinomycetes</taxon>
        <taxon>Frankiales</taxon>
        <taxon>Frankiaceae</taxon>
        <taxon>Parafrankia</taxon>
    </lineage>
</organism>
<dbReference type="InterPro" id="IPR013762">
    <property type="entry name" value="Integrase-like_cat_sf"/>
</dbReference>
<evidence type="ECO:0000256" key="2">
    <source>
        <dbReference type="ARBA" id="ARBA00023125"/>
    </source>
</evidence>
<accession>A0A1S1Q3S7</accession>
<dbReference type="PROSITE" id="PS51898">
    <property type="entry name" value="TYR_RECOMBINASE"/>
    <property type="match status" value="1"/>
</dbReference>
<dbReference type="InterPro" id="IPR002104">
    <property type="entry name" value="Integrase_catalytic"/>
</dbReference>
<comment type="caution">
    <text evidence="5">The sequence shown here is derived from an EMBL/GenBank/DDBJ whole genome shotgun (WGS) entry which is preliminary data.</text>
</comment>
<dbReference type="PANTHER" id="PTHR30349">
    <property type="entry name" value="PHAGE INTEGRASE-RELATED"/>
    <property type="match status" value="1"/>
</dbReference>
<reference evidence="6" key="1">
    <citation type="submission" date="2016-07" db="EMBL/GenBank/DDBJ databases">
        <title>Sequence Frankia sp. strain CcI1.17.</title>
        <authorList>
            <person name="Ghodhbane-Gtari F."/>
            <person name="Swanson E."/>
            <person name="Gueddou A."/>
            <person name="Morris K."/>
            <person name="Hezbri K."/>
            <person name="Ktari A."/>
            <person name="Nouioui I."/>
            <person name="Abebe-Akele F."/>
            <person name="Simpson S."/>
            <person name="Thomas K."/>
            <person name="Gtari M."/>
            <person name="Tisa L.S."/>
            <person name="Hurst S."/>
        </authorList>
    </citation>
    <scope>NUCLEOTIDE SEQUENCE [LARGE SCALE GENOMIC DNA]</scope>
    <source>
        <strain evidence="6">Cc1.17</strain>
    </source>
</reference>
<dbReference type="GO" id="GO:0006310">
    <property type="term" value="P:DNA recombination"/>
    <property type="evidence" value="ECO:0007669"/>
    <property type="project" value="UniProtKB-KW"/>
</dbReference>
<gene>
    <name evidence="5" type="ORF">CC117_30915</name>
</gene>
<protein>
    <submittedName>
        <fullName evidence="5">Integrase</fullName>
    </submittedName>
</protein>
<evidence type="ECO:0000256" key="1">
    <source>
        <dbReference type="ARBA" id="ARBA00008857"/>
    </source>
</evidence>
<sequence length="336" mass="38059">MWETIVITGRRAGEVLGLRLDCVGIYNGVPLLWHDQTKVGNYNEAIRIPDHTYQRLRDRQRTTVTRFEQRYARTPTPQERATMAMFPRGYKNPHGTYPVSYTWFHGHFRRWLHGLNLGPAVPHQARHTLATRLLAAGASLAHIKRYLGHVSERMTEHYAKVALSDLDDVLQQVWVTGPGAPQPGQLISDRLTPLSSEQAHALAIDLGRRATPTEGGICTYQVVVDGGACPWKLDCEHCDKFVMTGADLLYWRRKREQWYSLAERAPTDEMADWLHQQFEPTARAIAGLERALAGLGLLDDAAALDLRRPQDYFHRLWTTAFRTTDLATIDGVEATA</sequence>
<dbReference type="PANTHER" id="PTHR30349:SF41">
    <property type="entry name" value="INTEGRASE_RECOMBINASE PROTEIN MJ0367-RELATED"/>
    <property type="match status" value="1"/>
</dbReference>
<proteinExistence type="inferred from homology"/>
<dbReference type="Proteomes" id="UP000179627">
    <property type="component" value="Unassembled WGS sequence"/>
</dbReference>
<dbReference type="Gene3D" id="1.10.443.10">
    <property type="entry name" value="Intergrase catalytic core"/>
    <property type="match status" value="1"/>
</dbReference>
<name>A0A1S1Q3S7_9ACTN</name>
<keyword evidence="3" id="KW-0233">DNA recombination</keyword>
<dbReference type="GO" id="GO:0015074">
    <property type="term" value="P:DNA integration"/>
    <property type="evidence" value="ECO:0007669"/>
    <property type="project" value="InterPro"/>
</dbReference>
<evidence type="ECO:0000313" key="5">
    <source>
        <dbReference type="EMBL" id="OHV27845.1"/>
    </source>
</evidence>
<evidence type="ECO:0000259" key="4">
    <source>
        <dbReference type="PROSITE" id="PS51898"/>
    </source>
</evidence>
<dbReference type="AlphaFoldDB" id="A0A1S1Q3S7"/>
<dbReference type="SUPFAM" id="SSF56349">
    <property type="entry name" value="DNA breaking-rejoining enzymes"/>
    <property type="match status" value="1"/>
</dbReference>
<dbReference type="GO" id="GO:0003677">
    <property type="term" value="F:DNA binding"/>
    <property type="evidence" value="ECO:0007669"/>
    <property type="project" value="UniProtKB-KW"/>
</dbReference>
<keyword evidence="2" id="KW-0238">DNA-binding</keyword>
<evidence type="ECO:0000256" key="3">
    <source>
        <dbReference type="ARBA" id="ARBA00023172"/>
    </source>
</evidence>